<dbReference type="AlphaFoldDB" id="A0A0A2CAQ3"/>
<dbReference type="EMBL" id="JNAX01000004">
    <property type="protein sequence ID" value="KGG21975.1"/>
    <property type="molecule type" value="Genomic_DNA"/>
</dbReference>
<evidence type="ECO:0000313" key="1">
    <source>
        <dbReference type="EMBL" id="KGG21975.1"/>
    </source>
</evidence>
<accession>A0A0A2CAQ3</accession>
<reference evidence="2" key="1">
    <citation type="journal article" date="2014" name="Sci. Data">
        <title>Genomes of diverse isolates of the marine cyanobacterium Prochlorococcus.</title>
        <authorList>
            <person name="Biller S."/>
            <person name="Berube P."/>
            <person name="Thompson J."/>
            <person name="Kelly L."/>
            <person name="Roggensack S."/>
            <person name="Awad L."/>
            <person name="Roache-Johnson K."/>
            <person name="Ding H."/>
            <person name="Giovannoni S.J."/>
            <person name="Moore L.R."/>
            <person name="Chisholm S.W."/>
        </authorList>
    </citation>
    <scope>NUCLEOTIDE SEQUENCE [LARGE SCALE GENOMIC DNA]</scope>
    <source>
        <strain evidence="2">PAC1</strain>
    </source>
</reference>
<proteinExistence type="predicted"/>
<sequence>MYFAFFKKILSNDAHFTPILKKFVLRIVFLITKGNIIG</sequence>
<organism evidence="1 2">
    <name type="scientific">Prochlorococcus marinus str. PAC1</name>
    <dbReference type="NCBI Taxonomy" id="59924"/>
    <lineage>
        <taxon>Bacteria</taxon>
        <taxon>Bacillati</taxon>
        <taxon>Cyanobacteriota</taxon>
        <taxon>Cyanophyceae</taxon>
        <taxon>Synechococcales</taxon>
        <taxon>Prochlorococcaceae</taxon>
        <taxon>Prochlorococcus</taxon>
    </lineage>
</organism>
<protein>
    <submittedName>
        <fullName evidence="1">Uncharacterized protein</fullName>
    </submittedName>
</protein>
<gene>
    <name evidence="1" type="ORF">EV03_0294</name>
</gene>
<comment type="caution">
    <text evidence="1">The sequence shown here is derived from an EMBL/GenBank/DDBJ whole genome shotgun (WGS) entry which is preliminary data.</text>
</comment>
<evidence type="ECO:0000313" key="2">
    <source>
        <dbReference type="Proteomes" id="UP000030392"/>
    </source>
</evidence>
<name>A0A0A2CAQ3_PROMR</name>
<dbReference type="Proteomes" id="UP000030392">
    <property type="component" value="Unassembled WGS sequence"/>
</dbReference>